<organism evidence="4 5">
    <name type="scientific">Gibberella intermedia</name>
    <name type="common">Bulb rot disease fungus</name>
    <name type="synonym">Fusarium proliferatum</name>
    <dbReference type="NCBI Taxonomy" id="948311"/>
    <lineage>
        <taxon>Eukaryota</taxon>
        <taxon>Fungi</taxon>
        <taxon>Dikarya</taxon>
        <taxon>Ascomycota</taxon>
        <taxon>Pezizomycotina</taxon>
        <taxon>Sordariomycetes</taxon>
        <taxon>Hypocreomycetidae</taxon>
        <taxon>Hypocreales</taxon>
        <taxon>Nectriaceae</taxon>
        <taxon>Fusarium</taxon>
        <taxon>Fusarium fujikuroi species complex</taxon>
    </lineage>
</organism>
<dbReference type="EMBL" id="MRDB01000127">
    <property type="protein sequence ID" value="RKL22031.1"/>
    <property type="molecule type" value="Genomic_DNA"/>
</dbReference>
<gene>
    <name evidence="4" type="ORF">BFJ72_g14784</name>
</gene>
<evidence type="ECO:0008006" key="6">
    <source>
        <dbReference type="Google" id="ProtNLM"/>
    </source>
</evidence>
<comment type="caution">
    <text evidence="4">The sequence shown here is derived from an EMBL/GenBank/DDBJ whole genome shotgun (WGS) entry which is preliminary data.</text>
</comment>
<dbReference type="PANTHER" id="PTHR24321">
    <property type="entry name" value="DEHYDROGENASES, SHORT CHAIN"/>
    <property type="match status" value="1"/>
</dbReference>
<dbReference type="InterPro" id="IPR002347">
    <property type="entry name" value="SDR_fam"/>
</dbReference>
<dbReference type="SUPFAM" id="SSF51735">
    <property type="entry name" value="NAD(P)-binding Rossmann-fold domains"/>
    <property type="match status" value="1"/>
</dbReference>
<sequence length="268" mass="28380">MASRLGINLTGRVFSVTGGASGMGLATATLLARHGAAAVWIADPQTARFDSAREQIKAANSSTEIHLEAVDVSDSKQVDSWIERIIGKSGGLHGSANVAGLPQKVKLPDGKPNLLQETDDLWRKIMSVNLDGVMYCTRAQVRAMMGMEKGSNPSIVNVSSMGAINHAGALNAYATSKAGCEHYTRNAAKDVFPYGIRINGVLPGNTTTPMTDQFFEGMPKEMREQVMEKGGLAASIQPEDVARAIVWLLSENSLTVNGISLPVGEGAP</sequence>
<dbReference type="Proteomes" id="UP000283569">
    <property type="component" value="Unassembled WGS sequence"/>
</dbReference>
<comment type="similarity">
    <text evidence="1">Belongs to the short-chain dehydrogenases/reductases (SDR) family.</text>
</comment>
<evidence type="ECO:0000256" key="3">
    <source>
        <dbReference type="ARBA" id="ARBA00023002"/>
    </source>
</evidence>
<evidence type="ECO:0000313" key="4">
    <source>
        <dbReference type="EMBL" id="RKL22031.1"/>
    </source>
</evidence>
<name>A0A420RYD3_GIBIN</name>
<dbReference type="PRINTS" id="PR00081">
    <property type="entry name" value="GDHRDH"/>
</dbReference>
<proteinExistence type="inferred from homology"/>
<evidence type="ECO:0000256" key="1">
    <source>
        <dbReference type="ARBA" id="ARBA00006484"/>
    </source>
</evidence>
<accession>A0A420RYD3</accession>
<evidence type="ECO:0000256" key="2">
    <source>
        <dbReference type="ARBA" id="ARBA00022857"/>
    </source>
</evidence>
<dbReference type="CDD" id="cd05233">
    <property type="entry name" value="SDR_c"/>
    <property type="match status" value="1"/>
</dbReference>
<dbReference type="GO" id="GO:0016491">
    <property type="term" value="F:oxidoreductase activity"/>
    <property type="evidence" value="ECO:0007669"/>
    <property type="project" value="UniProtKB-KW"/>
</dbReference>
<protein>
    <recommendedName>
        <fullName evidence="6">3-oxoacyl-[acyl-carrier protein] reductase</fullName>
    </recommendedName>
</protein>
<dbReference type="AlphaFoldDB" id="A0A420RYD3"/>
<dbReference type="Pfam" id="PF13561">
    <property type="entry name" value="adh_short_C2"/>
    <property type="match status" value="1"/>
</dbReference>
<reference evidence="4 5" key="1">
    <citation type="journal article" date="2018" name="Sci. Rep.">
        <title>Characterisation of pathogen-specific regions and novel effector candidates in Fusarium oxysporum f. sp. cepae.</title>
        <authorList>
            <person name="Armitage A.D."/>
            <person name="Taylor A."/>
            <person name="Sobczyk M.K."/>
            <person name="Baxter L."/>
            <person name="Greenfield B.P."/>
            <person name="Bates H.J."/>
            <person name="Wilson F."/>
            <person name="Jackson A.C."/>
            <person name="Ott S."/>
            <person name="Harrison R.J."/>
            <person name="Clarkson J.P."/>
        </authorList>
    </citation>
    <scope>NUCLEOTIDE SEQUENCE [LARGE SCALE GENOMIC DNA]</scope>
    <source>
        <strain evidence="4 5">Fp_A8</strain>
    </source>
</reference>
<dbReference type="FunFam" id="3.40.50.720:FF:000084">
    <property type="entry name" value="Short-chain dehydrogenase reductase"/>
    <property type="match status" value="1"/>
</dbReference>
<dbReference type="InterPro" id="IPR036291">
    <property type="entry name" value="NAD(P)-bd_dom_sf"/>
</dbReference>
<dbReference type="Gene3D" id="3.40.50.720">
    <property type="entry name" value="NAD(P)-binding Rossmann-like Domain"/>
    <property type="match status" value="1"/>
</dbReference>
<keyword evidence="3" id="KW-0560">Oxidoreductase</keyword>
<keyword evidence="2" id="KW-0521">NADP</keyword>
<evidence type="ECO:0000313" key="5">
    <source>
        <dbReference type="Proteomes" id="UP000283569"/>
    </source>
</evidence>
<dbReference type="PANTHER" id="PTHR24321:SF8">
    <property type="entry name" value="ESTRADIOL 17-BETA-DEHYDROGENASE 8-RELATED"/>
    <property type="match status" value="1"/>
</dbReference>